<dbReference type="PROSITE" id="PS50294">
    <property type="entry name" value="WD_REPEATS_REGION"/>
    <property type="match status" value="1"/>
</dbReference>
<dbReference type="Gene3D" id="2.130.10.10">
    <property type="entry name" value="YVTN repeat-like/Quinoprotein amine dehydrogenase"/>
    <property type="match status" value="2"/>
</dbReference>
<evidence type="ECO:0008006" key="6">
    <source>
        <dbReference type="Google" id="ProtNLM"/>
    </source>
</evidence>
<keyword evidence="5" id="KW-1185">Reference proteome</keyword>
<keyword evidence="1 3" id="KW-0853">WD repeat</keyword>
<dbReference type="InterPro" id="IPR036322">
    <property type="entry name" value="WD40_repeat_dom_sf"/>
</dbReference>
<dbReference type="InterPro" id="IPR006594">
    <property type="entry name" value="LisH"/>
</dbReference>
<dbReference type="InterPro" id="IPR015943">
    <property type="entry name" value="WD40/YVTN_repeat-like_dom_sf"/>
</dbReference>
<feature type="repeat" description="WD" evidence="3">
    <location>
        <begin position="205"/>
        <end position="246"/>
    </location>
</feature>
<organism evidence="4 5">
    <name type="scientific">Batrachochytrium salamandrivorans</name>
    <dbReference type="NCBI Taxonomy" id="1357716"/>
    <lineage>
        <taxon>Eukaryota</taxon>
        <taxon>Fungi</taxon>
        <taxon>Fungi incertae sedis</taxon>
        <taxon>Chytridiomycota</taxon>
        <taxon>Chytridiomycota incertae sedis</taxon>
        <taxon>Chytridiomycetes</taxon>
        <taxon>Rhizophydiales</taxon>
        <taxon>Rhizophydiales incertae sedis</taxon>
        <taxon>Batrachochytrium</taxon>
    </lineage>
</organism>
<comment type="caution">
    <text evidence="4">The sequence shown here is derived from an EMBL/GenBank/DDBJ whole genome shotgun (WGS) entry which is preliminary data.</text>
</comment>
<evidence type="ECO:0000313" key="5">
    <source>
        <dbReference type="Proteomes" id="UP001648503"/>
    </source>
</evidence>
<dbReference type="SMART" id="SM00320">
    <property type="entry name" value="WD40"/>
    <property type="match status" value="4"/>
</dbReference>
<reference evidence="4 5" key="1">
    <citation type="submission" date="2021-02" db="EMBL/GenBank/DDBJ databases">
        <title>Variation within the Batrachochytrium salamandrivorans European outbreak.</title>
        <authorList>
            <person name="Kelly M."/>
            <person name="Pasmans F."/>
            <person name="Shea T.P."/>
            <person name="Munoz J.F."/>
            <person name="Carranza S."/>
            <person name="Cuomo C.A."/>
            <person name="Martel A."/>
        </authorList>
    </citation>
    <scope>NUCLEOTIDE SEQUENCE [LARGE SCALE GENOMIC DNA]</scope>
    <source>
        <strain evidence="4 5">AMFP18/2</strain>
    </source>
</reference>
<dbReference type="PANTHER" id="PTHR19848">
    <property type="entry name" value="WD40 REPEAT PROTEIN"/>
    <property type="match status" value="1"/>
</dbReference>
<sequence length="435" mass="47535">MSTLDTTTNKYKRTELFLVRRFLQENGLNHTLQALEVEASDALANIDDLIPSTTRPLVAILEEHDSWIVQSSVSQLAMQAHSCDAELETSPAEQNISFESPPQIYFGIHDANILCVAAVCLPVSSFPDLPFQTESFAGILTGSTDQSLRLSEADSGRVIAVLSHQNSSVLSIAPYPCNNLIVATTGMDGALHLVNMASQKVLCSWNDHTKYATCSAFSSNGEWLVSGSYDYTINIYRRNSPDATGSDLGFTKRNSISFVGTVESICFLPSDLSTALSTLIVGVRDNHNLLYIDLDDSETFKVTPVNMNANGDAWVSFVPVHISPSPSGHHVAVYTDAKAGRIIIYETRTSRIVRDLWGVDADGFTQASCCWHPSGKFLFASSDDKTCLVYHVSSGKVISKLTGHEGLIRNIAFDNVSNALVSCSYDRTVRVWKCL</sequence>
<evidence type="ECO:0000256" key="2">
    <source>
        <dbReference type="ARBA" id="ARBA00022737"/>
    </source>
</evidence>
<name>A0ABQ8ERP4_9FUNG</name>
<evidence type="ECO:0000256" key="1">
    <source>
        <dbReference type="ARBA" id="ARBA00022574"/>
    </source>
</evidence>
<protein>
    <recommendedName>
        <fullName evidence="6">LisH domain-containing protein</fullName>
    </recommendedName>
</protein>
<dbReference type="Proteomes" id="UP001648503">
    <property type="component" value="Unassembled WGS sequence"/>
</dbReference>
<dbReference type="PANTHER" id="PTHR19848:SF8">
    <property type="entry name" value="F-BOX AND WD REPEAT DOMAIN CONTAINING 7"/>
    <property type="match status" value="1"/>
</dbReference>
<accession>A0ABQ8ERP4</accession>
<evidence type="ECO:0000313" key="4">
    <source>
        <dbReference type="EMBL" id="KAH6585509.1"/>
    </source>
</evidence>
<feature type="repeat" description="WD" evidence="3">
    <location>
        <begin position="401"/>
        <end position="435"/>
    </location>
</feature>
<dbReference type="SUPFAM" id="SSF50978">
    <property type="entry name" value="WD40 repeat-like"/>
    <property type="match status" value="1"/>
</dbReference>
<gene>
    <name evidence="4" type="ORF">BASA50_001118</name>
</gene>
<evidence type="ECO:0000256" key="3">
    <source>
        <dbReference type="PROSITE-ProRule" id="PRU00221"/>
    </source>
</evidence>
<dbReference type="PROSITE" id="PS50896">
    <property type="entry name" value="LISH"/>
    <property type="match status" value="1"/>
</dbReference>
<dbReference type="Pfam" id="PF00400">
    <property type="entry name" value="WD40"/>
    <property type="match status" value="4"/>
</dbReference>
<dbReference type="InterPro" id="IPR001680">
    <property type="entry name" value="WD40_rpt"/>
</dbReference>
<dbReference type="PROSITE" id="PS50082">
    <property type="entry name" value="WD_REPEATS_2"/>
    <property type="match status" value="2"/>
</dbReference>
<proteinExistence type="predicted"/>
<keyword evidence="2" id="KW-0677">Repeat</keyword>
<dbReference type="EMBL" id="JAFCIX010000580">
    <property type="protein sequence ID" value="KAH6585509.1"/>
    <property type="molecule type" value="Genomic_DNA"/>
</dbReference>